<comment type="caution">
    <text evidence="7">The sequence shown here is derived from an EMBL/GenBank/DDBJ whole genome shotgun (WGS) entry which is preliminary data.</text>
</comment>
<accession>A0A1Q8YK55</accession>
<dbReference type="PROSITE" id="PS51206">
    <property type="entry name" value="SF3_HELICASE_1"/>
    <property type="match status" value="1"/>
</dbReference>
<dbReference type="GO" id="GO:0004386">
    <property type="term" value="F:helicase activity"/>
    <property type="evidence" value="ECO:0007669"/>
    <property type="project" value="UniProtKB-KW"/>
</dbReference>
<dbReference type="InterPro" id="IPR027417">
    <property type="entry name" value="P-loop_NTPase"/>
</dbReference>
<dbReference type="SMART" id="SM00942">
    <property type="entry name" value="PriCT_1"/>
    <property type="match status" value="1"/>
</dbReference>
<protein>
    <submittedName>
        <fullName evidence="7">Phage/plasmid primase, P4 family, C-terminal domain protein</fullName>
    </submittedName>
</protein>
<dbReference type="InterPro" id="IPR014820">
    <property type="entry name" value="PriCT_1"/>
</dbReference>
<keyword evidence="2" id="KW-0378">Hydrolase</keyword>
<dbReference type="Gene3D" id="3.40.50.300">
    <property type="entry name" value="P-loop containing nucleotide triphosphate hydrolases"/>
    <property type="match status" value="1"/>
</dbReference>
<evidence type="ECO:0000313" key="7">
    <source>
        <dbReference type="EMBL" id="OLP08434.1"/>
    </source>
</evidence>
<keyword evidence="3" id="KW-0347">Helicase</keyword>
<keyword evidence="1" id="KW-0547">Nucleotide-binding</keyword>
<evidence type="ECO:0000256" key="5">
    <source>
        <dbReference type="SAM" id="MobiDB-lite"/>
    </source>
</evidence>
<dbReference type="GO" id="GO:0005524">
    <property type="term" value="F:ATP binding"/>
    <property type="evidence" value="ECO:0007669"/>
    <property type="project" value="UniProtKB-KW"/>
</dbReference>
<evidence type="ECO:0000256" key="4">
    <source>
        <dbReference type="ARBA" id="ARBA00022840"/>
    </source>
</evidence>
<dbReference type="EMBL" id="MSYM01000001">
    <property type="protein sequence ID" value="OLP08434.1"/>
    <property type="molecule type" value="Genomic_DNA"/>
</dbReference>
<keyword evidence="4" id="KW-0067">ATP-binding</keyword>
<feature type="region of interest" description="Disordered" evidence="5">
    <location>
        <begin position="1"/>
        <end position="20"/>
    </location>
</feature>
<sequence length="566" mass="62190">MKAKLKLVAPTTPPQPTATPRPVLSIVNALGLDSVQLPGGSKTGKRARKPDAPNVAASNDGRIPESGRNNTLTSLAGSMRRRGMSAEAIHAALQAENIAHCDPPLDESEVSTIAASIMRYPASSPDDVTQSLNDAGNAVRFGARHLCEAIYVPGLGWHLWDGLRWCRDGIGKVMELAKQVARDIFKEAAVVSDDSLQKLVFKHATVSLKAANLEAALKLARSLPELVVRVDQLDSHDMLLGVGNGVVNLRTGKLVPVQRDQLITRHSPVVFDATATCPQFLVFIDQVTGSDKPLIRYLQRVVGYALTGSTAEQCLFFLYGIGANGKSVFLNCLKELLGSELASQTPSETLMVKKSGGSNDIARLQNVRAVIANEVEDGSLLAESLIKQMTGGELVTAKFHYQEFFEFMPKFKLFIAGNHKPVIRGRDNGIWRRVRLIPFETVFTKAQQDPNLQAKLRTELPGILNWAIKGCIDWQKTRLSEPTIISDAVRAYREEMDVLGAWQKDCCTVGQHLETKASDAYRSYKYWAEQNGYRPMANGNFGRDLATLFKRESRKDGNFYVGLKCA</sequence>
<dbReference type="PANTHER" id="PTHR35372">
    <property type="entry name" value="ATP BINDING PROTEIN-RELATED"/>
    <property type="match status" value="1"/>
</dbReference>
<feature type="region of interest" description="Disordered" evidence="5">
    <location>
        <begin position="35"/>
        <end position="70"/>
    </location>
</feature>
<evidence type="ECO:0000256" key="1">
    <source>
        <dbReference type="ARBA" id="ARBA00022741"/>
    </source>
</evidence>
<dbReference type="Pfam" id="PF19263">
    <property type="entry name" value="DUF5906"/>
    <property type="match status" value="1"/>
</dbReference>
<dbReference type="Pfam" id="PF03288">
    <property type="entry name" value="Pox_D5"/>
    <property type="match status" value="1"/>
</dbReference>
<dbReference type="NCBIfam" id="TIGR01613">
    <property type="entry name" value="primase_Cterm"/>
    <property type="match status" value="1"/>
</dbReference>
<dbReference type="STRING" id="81479.RA876_14325"/>
<dbReference type="AlphaFoldDB" id="A0A1Q8YK55"/>
<keyword evidence="8" id="KW-1185">Reference proteome</keyword>
<dbReference type="GO" id="GO:0016787">
    <property type="term" value="F:hydrolase activity"/>
    <property type="evidence" value="ECO:0007669"/>
    <property type="project" value="UniProtKB-KW"/>
</dbReference>
<organism evidence="7 8">
    <name type="scientific">Rhodoferax antarcticus ANT.BR</name>
    <dbReference type="NCBI Taxonomy" id="1111071"/>
    <lineage>
        <taxon>Bacteria</taxon>
        <taxon>Pseudomonadati</taxon>
        <taxon>Pseudomonadota</taxon>
        <taxon>Betaproteobacteria</taxon>
        <taxon>Burkholderiales</taxon>
        <taxon>Comamonadaceae</taxon>
        <taxon>Rhodoferax</taxon>
    </lineage>
</organism>
<dbReference type="SMART" id="SM00885">
    <property type="entry name" value="D5_N"/>
    <property type="match status" value="1"/>
</dbReference>
<dbReference type="PANTHER" id="PTHR35372:SF2">
    <property type="entry name" value="SF3 HELICASE DOMAIN-CONTAINING PROTEIN"/>
    <property type="match status" value="1"/>
</dbReference>
<dbReference type="InterPro" id="IPR004968">
    <property type="entry name" value="DNA_primase/NTPase_C"/>
</dbReference>
<reference evidence="7 8" key="1">
    <citation type="submission" date="2017-01" db="EMBL/GenBank/DDBJ databases">
        <title>Genome sequence of Rhodoferax antarcticus ANT.BR, a psychrophilic purple nonsulfur bacterium from an Antarctic microbial mat.</title>
        <authorList>
            <person name="Baker J."/>
            <person name="Riester C."/>
            <person name="Skinner B."/>
            <person name="Newell A."/>
            <person name="Swingley W."/>
            <person name="Madigan M."/>
            <person name="Jung D."/>
            <person name="Asao M."/>
            <person name="Chen M."/>
            <person name="Loughlin P."/>
            <person name="Pan H."/>
            <person name="Lin S."/>
            <person name="Li N."/>
            <person name="Shaw J."/>
            <person name="Prado M."/>
            <person name="Sherman C."/>
            <person name="Li X."/>
            <person name="Tang J."/>
            <person name="Blankenship R."/>
            <person name="Zhao T."/>
            <person name="Touchman J."/>
            <person name="Sattley M."/>
        </authorList>
    </citation>
    <scope>NUCLEOTIDE SEQUENCE [LARGE SCALE GENOMIC DNA]</scope>
    <source>
        <strain evidence="7 8">ANT.BR</strain>
    </source>
</reference>
<evidence type="ECO:0000256" key="3">
    <source>
        <dbReference type="ARBA" id="ARBA00022806"/>
    </source>
</evidence>
<dbReference type="RefSeq" id="WP_075584732.1">
    <property type="nucleotide sequence ID" value="NZ_MSYM01000001.1"/>
</dbReference>
<dbReference type="Proteomes" id="UP000185911">
    <property type="component" value="Unassembled WGS sequence"/>
</dbReference>
<dbReference type="InterPro" id="IPR014015">
    <property type="entry name" value="Helicase_SF3_DNA-vir"/>
</dbReference>
<dbReference type="Pfam" id="PF08708">
    <property type="entry name" value="PriCT_1"/>
    <property type="match status" value="1"/>
</dbReference>
<dbReference type="Pfam" id="PF08706">
    <property type="entry name" value="D5_N"/>
    <property type="match status" value="1"/>
</dbReference>
<dbReference type="InterPro" id="IPR014818">
    <property type="entry name" value="Phage/plasmid_primase_P4_C"/>
</dbReference>
<evidence type="ECO:0000259" key="6">
    <source>
        <dbReference type="PROSITE" id="PS51206"/>
    </source>
</evidence>
<dbReference type="InterPro" id="IPR051620">
    <property type="entry name" value="ORF904-like_C"/>
</dbReference>
<evidence type="ECO:0000256" key="2">
    <source>
        <dbReference type="ARBA" id="ARBA00022801"/>
    </source>
</evidence>
<dbReference type="SUPFAM" id="SSF52540">
    <property type="entry name" value="P-loop containing nucleoside triphosphate hydrolases"/>
    <property type="match status" value="1"/>
</dbReference>
<gene>
    <name evidence="7" type="ORF">BLL52_0038</name>
</gene>
<feature type="domain" description="SF3 helicase" evidence="6">
    <location>
        <begin position="293"/>
        <end position="452"/>
    </location>
</feature>
<dbReference type="InterPro" id="IPR045455">
    <property type="entry name" value="NrS-1_pol-like_helicase"/>
</dbReference>
<evidence type="ECO:0000313" key="8">
    <source>
        <dbReference type="Proteomes" id="UP000185911"/>
    </source>
</evidence>
<name>A0A1Q8YK55_9BURK</name>
<proteinExistence type="predicted"/>
<dbReference type="InterPro" id="IPR006500">
    <property type="entry name" value="Helicase_put_C_phage/plasmid"/>
</dbReference>